<gene>
    <name evidence="1" type="ORF">APLA_LOCUS16206</name>
</gene>
<proteinExistence type="predicted"/>
<dbReference type="EMBL" id="CADEBC010000592">
    <property type="protein sequence ID" value="CAB3257836.1"/>
    <property type="molecule type" value="Genomic_DNA"/>
</dbReference>
<dbReference type="Proteomes" id="UP000494106">
    <property type="component" value="Unassembled WGS sequence"/>
</dbReference>
<evidence type="ECO:0000313" key="2">
    <source>
        <dbReference type="Proteomes" id="UP000494106"/>
    </source>
</evidence>
<protein>
    <submittedName>
        <fullName evidence="1">Uncharacterized protein</fullName>
    </submittedName>
</protein>
<sequence length="80" mass="8967">MLCFQVLTRYFPGVASPLYHRRGEDNIPRHAVTAGRRIVNRGSLQITRESYSGCHGGCMVYVLVTSHEPCLCSLSTSSHW</sequence>
<accession>A0A8S1BHM7</accession>
<organism evidence="1 2">
    <name type="scientific">Arctia plantaginis</name>
    <name type="common">Wood tiger moth</name>
    <name type="synonym">Phalaena plantaginis</name>
    <dbReference type="NCBI Taxonomy" id="874455"/>
    <lineage>
        <taxon>Eukaryota</taxon>
        <taxon>Metazoa</taxon>
        <taxon>Ecdysozoa</taxon>
        <taxon>Arthropoda</taxon>
        <taxon>Hexapoda</taxon>
        <taxon>Insecta</taxon>
        <taxon>Pterygota</taxon>
        <taxon>Neoptera</taxon>
        <taxon>Endopterygota</taxon>
        <taxon>Lepidoptera</taxon>
        <taxon>Glossata</taxon>
        <taxon>Ditrysia</taxon>
        <taxon>Noctuoidea</taxon>
        <taxon>Erebidae</taxon>
        <taxon>Arctiinae</taxon>
        <taxon>Arctia</taxon>
    </lineage>
</organism>
<evidence type="ECO:0000313" key="1">
    <source>
        <dbReference type="EMBL" id="CAB3257836.1"/>
    </source>
</evidence>
<keyword evidence="2" id="KW-1185">Reference proteome</keyword>
<dbReference type="AlphaFoldDB" id="A0A8S1BHM7"/>
<name>A0A8S1BHM7_ARCPL</name>
<comment type="caution">
    <text evidence="1">The sequence shown here is derived from an EMBL/GenBank/DDBJ whole genome shotgun (WGS) entry which is preliminary data.</text>
</comment>
<reference evidence="1 2" key="1">
    <citation type="submission" date="2020-04" db="EMBL/GenBank/DDBJ databases">
        <authorList>
            <person name="Wallbank WR R."/>
            <person name="Pardo Diaz C."/>
            <person name="Kozak K."/>
            <person name="Martin S."/>
            <person name="Jiggins C."/>
            <person name="Moest M."/>
            <person name="Warren A I."/>
            <person name="Byers J.R.P. K."/>
            <person name="Montejo-Kovacevich G."/>
            <person name="Yen C E."/>
        </authorList>
    </citation>
    <scope>NUCLEOTIDE SEQUENCE [LARGE SCALE GENOMIC DNA]</scope>
</reference>